<evidence type="ECO:0000259" key="2">
    <source>
        <dbReference type="PROSITE" id="PS51459"/>
    </source>
</evidence>
<feature type="active site" evidence="1">
    <location>
        <position position="446"/>
    </location>
</feature>
<dbReference type="PROSITE" id="PS51459">
    <property type="entry name" value="FIDO"/>
    <property type="match status" value="1"/>
</dbReference>
<protein>
    <submittedName>
        <fullName evidence="3">Fic/DOC family protein</fullName>
    </submittedName>
</protein>
<dbReference type="InterPro" id="IPR040198">
    <property type="entry name" value="Fido_containing"/>
</dbReference>
<dbReference type="Gene3D" id="1.10.3290.10">
    <property type="entry name" value="Fido-like domain"/>
    <property type="match status" value="1"/>
</dbReference>
<dbReference type="Pfam" id="PF02661">
    <property type="entry name" value="Fic"/>
    <property type="match status" value="1"/>
</dbReference>
<dbReference type="SUPFAM" id="SSF140931">
    <property type="entry name" value="Fic-like"/>
    <property type="match status" value="1"/>
</dbReference>
<gene>
    <name evidence="3" type="ORF">GA0061101_1383</name>
</gene>
<reference evidence="3 4" key="1">
    <citation type="submission" date="2016-08" db="EMBL/GenBank/DDBJ databases">
        <authorList>
            <person name="Seilhamer J.J."/>
        </authorList>
    </citation>
    <scope>NUCLEOTIDE SEQUENCE [LARGE SCALE GENOMIC DNA]</scope>
    <source>
        <strain evidence="3 4">P1-7</strain>
    </source>
</reference>
<evidence type="ECO:0000256" key="1">
    <source>
        <dbReference type="PIRSR" id="PIRSR640198-1"/>
    </source>
</evidence>
<dbReference type="PANTHER" id="PTHR13504">
    <property type="entry name" value="FIDO DOMAIN-CONTAINING PROTEIN DDB_G0283145"/>
    <property type="match status" value="1"/>
</dbReference>
<dbReference type="InterPro" id="IPR003812">
    <property type="entry name" value="Fido"/>
</dbReference>
<dbReference type="PANTHER" id="PTHR13504:SF38">
    <property type="entry name" value="FIDO DOMAIN-CONTAINING PROTEIN"/>
    <property type="match status" value="1"/>
</dbReference>
<evidence type="ECO:0000313" key="4">
    <source>
        <dbReference type="Proteomes" id="UP000199205"/>
    </source>
</evidence>
<dbReference type="Proteomes" id="UP000199205">
    <property type="component" value="Unassembled WGS sequence"/>
</dbReference>
<dbReference type="EMBL" id="FMAF01000038">
    <property type="protein sequence ID" value="SCB51225.1"/>
    <property type="molecule type" value="Genomic_DNA"/>
</dbReference>
<name>A0A1C3XGE5_9HYPH</name>
<dbReference type="AlphaFoldDB" id="A0A1C3XGE5"/>
<accession>A0A1C3XGE5</accession>
<proteinExistence type="predicted"/>
<sequence length="523" mass="58278">MSGRPPNDLLASSLRELRGATEQGARSVLKSDLLSRVHRERLAKAGFVEEIMRGWLAVNSRPSDRRRIDSEWSTVYWEFVRSYLDDRFGSDWCFSPETSVTLWAENWSVAPQIVVRSPAANNQVLPMPGGTSLYLLRVPQPDQSVVHNGVRVLTKEEAIINSAKNSWTAIPTNMIAVMGSIRGSASLLRVLLSGARSTMAGRIAGALRHLGRIRDADSILSTMSAAGYVVHEDDPFDDSGHALLDERRAATPAATRIKNLWAKMSRDALDSIDIEGTRFNDIDAYMEEIEERYVADALNSLSIEGYQVSEELIQRVQSGTWNPEEHAGDADARNALAAKGYRLAYEEVRKDIRSILEGEPSGPLLSHRHQDWFREMFRPSVQAGIIEAYKLAGYRSNNVYLRGSSHVPLPPHAIADAMDALFECIEDESDPRAKAIVAPFLFTYIHPFPAGNGRSGRFLMNALLAESGLPWTVVPVDQRDRYMSCLEEASRNENIRPLALFIEELAKAPPPPRPRTTAWASKK</sequence>
<feature type="domain" description="Fido" evidence="2">
    <location>
        <begin position="360"/>
        <end position="504"/>
    </location>
</feature>
<dbReference type="OrthoDB" id="9813719at2"/>
<dbReference type="InterPro" id="IPR036597">
    <property type="entry name" value="Fido-like_dom_sf"/>
</dbReference>
<evidence type="ECO:0000313" key="3">
    <source>
        <dbReference type="EMBL" id="SCB51225.1"/>
    </source>
</evidence>
<organism evidence="3 4">
    <name type="scientific">Rhizobium lusitanum</name>
    <dbReference type="NCBI Taxonomy" id="293958"/>
    <lineage>
        <taxon>Bacteria</taxon>
        <taxon>Pseudomonadati</taxon>
        <taxon>Pseudomonadota</taxon>
        <taxon>Alphaproteobacteria</taxon>
        <taxon>Hyphomicrobiales</taxon>
        <taxon>Rhizobiaceae</taxon>
        <taxon>Rhizobium/Agrobacterium group</taxon>
        <taxon>Rhizobium</taxon>
    </lineage>
</organism>